<evidence type="ECO:0000313" key="9">
    <source>
        <dbReference type="Proteomes" id="UP001558652"/>
    </source>
</evidence>
<keyword evidence="2" id="KW-0597">Phosphoprotein</keyword>
<keyword evidence="3" id="KW-0694">RNA-binding</keyword>
<feature type="region of interest" description="Disordered" evidence="7">
    <location>
        <begin position="569"/>
        <end position="590"/>
    </location>
</feature>
<dbReference type="GO" id="GO:0005634">
    <property type="term" value="C:nucleus"/>
    <property type="evidence" value="ECO:0007669"/>
    <property type="project" value="UniProtKB-SubCell"/>
</dbReference>
<comment type="caution">
    <text evidence="8">The sequence shown here is derived from an EMBL/GenBank/DDBJ whole genome shotgun (WGS) entry which is preliminary data.</text>
</comment>
<comment type="subcellular location">
    <subcellularLocation>
        <location evidence="1">Nucleus</location>
    </subcellularLocation>
</comment>
<gene>
    <name evidence="8" type="ORF">AAG570_009498</name>
</gene>
<evidence type="ECO:0000256" key="2">
    <source>
        <dbReference type="ARBA" id="ARBA00022553"/>
    </source>
</evidence>
<dbReference type="GO" id="GO:0003723">
    <property type="term" value="F:RNA binding"/>
    <property type="evidence" value="ECO:0007669"/>
    <property type="project" value="UniProtKB-KW"/>
</dbReference>
<evidence type="ECO:0008006" key="10">
    <source>
        <dbReference type="Google" id="ProtNLM"/>
    </source>
</evidence>
<keyword evidence="4" id="KW-0805">Transcription regulation</keyword>
<evidence type="ECO:0000256" key="1">
    <source>
        <dbReference type="ARBA" id="ARBA00004123"/>
    </source>
</evidence>
<dbReference type="PANTHER" id="PTHR15528:SF11">
    <property type="entry name" value="FI18188P1"/>
    <property type="match status" value="1"/>
</dbReference>
<name>A0ABD0Z039_9HEMI</name>
<accession>A0ABD0Z039</accession>
<keyword evidence="6" id="KW-0539">Nucleus</keyword>
<evidence type="ECO:0000256" key="5">
    <source>
        <dbReference type="ARBA" id="ARBA00023163"/>
    </source>
</evidence>
<sequence length="610" mass="68570">MFGKCTKQEATEIGVCNSNGFDSENSLFGGFMADNSGHFDSELQQIDEPEINRDLSPNKSEEDYHQTFLEWQQHISTLQERDDRSEFLCHPVPLSMPDIFAPPTQIEDDIKSSSIITGDIFPVEIDDKIFIDGNIMNVIKTEVESPMELEDNCINVKEIPETMPVLEAGDLTTLLEQFEVSEAVNEEAAPSILPLPVIEPVKIASHPNAQIKKDITEVLPKEVVDRIEVTGSIKGESVQFDHDYCTNTNNANDDKQFVECYKSEQPDYKKGEVFSVPGNRDKWEYSKKDSGLESGEMSDTSEGSLEKSRQCLPNDVDNFSLKEEPLLTIKVEPKAYYDEPVVSILQPLKEVKMEADDNTIDDGIEKKSSSQAFIAKEEPSVEVKPEQKKKKLNLEEYRKRRKNMILSTPLSNNSASRPSDSTSSNATVKLGGTGAGDTVLQVHQVLILGHILTEEEAAAEVHPYQAGHVQDLEVVAQSGVTSPEVIRETPATIDIQDILHLVVPKDRRTGIQKRKENSDNYGFVTFAYRVDAYEAVEHGNDNPDEPRYDICFGGRRAFCQQRYSDLDGLSTQEFSPGPYQHQHQHHARTNDSFDILLREAQENIRKRSNV</sequence>
<dbReference type="EMBL" id="JBFDAA010000004">
    <property type="protein sequence ID" value="KAL1137802.1"/>
    <property type="molecule type" value="Genomic_DNA"/>
</dbReference>
<protein>
    <recommendedName>
        <fullName evidence="10">RRM domain-containing protein</fullName>
    </recommendedName>
</protein>
<feature type="compositionally biased region" description="Basic and acidic residues" evidence="7">
    <location>
        <begin position="375"/>
        <end position="389"/>
    </location>
</feature>
<evidence type="ECO:0000256" key="4">
    <source>
        <dbReference type="ARBA" id="ARBA00023015"/>
    </source>
</evidence>
<evidence type="ECO:0000256" key="7">
    <source>
        <dbReference type="SAM" id="MobiDB-lite"/>
    </source>
</evidence>
<evidence type="ECO:0000256" key="6">
    <source>
        <dbReference type="ARBA" id="ARBA00023242"/>
    </source>
</evidence>
<evidence type="ECO:0000256" key="3">
    <source>
        <dbReference type="ARBA" id="ARBA00022884"/>
    </source>
</evidence>
<evidence type="ECO:0000313" key="8">
    <source>
        <dbReference type="EMBL" id="KAL1137802.1"/>
    </source>
</evidence>
<feature type="region of interest" description="Disordered" evidence="7">
    <location>
        <begin position="361"/>
        <end position="389"/>
    </location>
</feature>
<reference evidence="8 9" key="1">
    <citation type="submission" date="2024-07" db="EMBL/GenBank/DDBJ databases">
        <title>Chromosome-level genome assembly of the water stick insect Ranatra chinensis (Heteroptera: Nepidae).</title>
        <authorList>
            <person name="Liu X."/>
        </authorList>
    </citation>
    <scope>NUCLEOTIDE SEQUENCE [LARGE SCALE GENOMIC DNA]</scope>
    <source>
        <strain evidence="8">Cailab_2021Rc</strain>
        <tissue evidence="8">Muscle</tissue>
    </source>
</reference>
<feature type="region of interest" description="Disordered" evidence="7">
    <location>
        <begin position="284"/>
        <end position="311"/>
    </location>
</feature>
<dbReference type="AlphaFoldDB" id="A0ABD0Z039"/>
<organism evidence="8 9">
    <name type="scientific">Ranatra chinensis</name>
    <dbReference type="NCBI Taxonomy" id="642074"/>
    <lineage>
        <taxon>Eukaryota</taxon>
        <taxon>Metazoa</taxon>
        <taxon>Ecdysozoa</taxon>
        <taxon>Arthropoda</taxon>
        <taxon>Hexapoda</taxon>
        <taxon>Insecta</taxon>
        <taxon>Pterygota</taxon>
        <taxon>Neoptera</taxon>
        <taxon>Paraneoptera</taxon>
        <taxon>Hemiptera</taxon>
        <taxon>Heteroptera</taxon>
        <taxon>Panheteroptera</taxon>
        <taxon>Nepomorpha</taxon>
        <taxon>Nepidae</taxon>
        <taxon>Ranatrinae</taxon>
        <taxon>Ranatra</taxon>
    </lineage>
</organism>
<dbReference type="Proteomes" id="UP001558652">
    <property type="component" value="Unassembled WGS sequence"/>
</dbReference>
<keyword evidence="9" id="KW-1185">Reference proteome</keyword>
<dbReference type="PANTHER" id="PTHR15528">
    <property type="entry name" value="PEROXISOME PROLIFERATOR ACTIVATED RECEPTOR GAMMA COACTIVATOR 1 PGC-1 -RELATED"/>
    <property type="match status" value="1"/>
</dbReference>
<proteinExistence type="predicted"/>
<dbReference type="InterPro" id="IPR034605">
    <property type="entry name" value="PGC-1"/>
</dbReference>
<keyword evidence="5" id="KW-0804">Transcription</keyword>